<dbReference type="InterPro" id="IPR006847">
    <property type="entry name" value="IF2_N"/>
</dbReference>
<evidence type="ECO:0000313" key="3">
    <source>
        <dbReference type="EMBL" id="EGE38770.2"/>
    </source>
</evidence>
<protein>
    <recommendedName>
        <fullName evidence="2">Translation initiation factor IF-2 N-terminal domain-containing protein</fullName>
    </recommendedName>
</protein>
<organism evidence="3 4">
    <name type="scientific">Actinomyces viscosus C505</name>
    <dbReference type="NCBI Taxonomy" id="562973"/>
    <lineage>
        <taxon>Bacteria</taxon>
        <taxon>Bacillati</taxon>
        <taxon>Actinomycetota</taxon>
        <taxon>Actinomycetes</taxon>
        <taxon>Actinomycetales</taxon>
        <taxon>Actinomycetaceae</taxon>
        <taxon>Actinomyces</taxon>
    </lineage>
</organism>
<evidence type="ECO:0000256" key="1">
    <source>
        <dbReference type="SAM" id="MobiDB-lite"/>
    </source>
</evidence>
<dbReference type="HOGENOM" id="CLU_107394_2_0_11"/>
<comment type="caution">
    <text evidence="3">The sequence shown here is derived from an EMBL/GenBank/DDBJ whole genome shotgun (WGS) entry which is preliminary data.</text>
</comment>
<dbReference type="Pfam" id="PF04760">
    <property type="entry name" value="IF2_N"/>
    <property type="match status" value="1"/>
</dbReference>
<proteinExistence type="predicted"/>
<dbReference type="RefSeq" id="WP_020991647.1">
    <property type="nucleotide sequence ID" value="NZ_KI391968.1"/>
</dbReference>
<dbReference type="AlphaFoldDB" id="F2UUL7"/>
<feature type="non-terminal residue" evidence="3">
    <location>
        <position position="95"/>
    </location>
</feature>
<reference evidence="4" key="1">
    <citation type="submission" date="2010-02" db="EMBL/GenBank/DDBJ databases">
        <title>The Genome Sequence of Prevotella oris strain C735.</title>
        <authorList>
            <consortium name="The Broad Institute Genome Sequencing Platform"/>
            <person name="Ward D."/>
            <person name="Feldgarden M."/>
            <person name="Earl A."/>
            <person name="Young S.K."/>
            <person name="Zeng Q."/>
            <person name="Koehrsen M."/>
            <person name="Alvarado L."/>
            <person name="Berlin A."/>
            <person name="Bochicchio J."/>
            <person name="Borenstein D."/>
            <person name="Chapman S.B."/>
            <person name="Chen Z."/>
            <person name="Engels R."/>
            <person name="Freedman E."/>
            <person name="Gellesch M."/>
            <person name="Goldberg J."/>
            <person name="Griggs A."/>
            <person name="Gujja S."/>
            <person name="Heilman E."/>
            <person name="Heiman D."/>
            <person name="Hepburn T."/>
            <person name="Howarth C."/>
            <person name="Jen D."/>
            <person name="Larson L."/>
            <person name="Mehta T."/>
            <person name="Park D."/>
            <person name="Pearson M."/>
            <person name="Roberts A."/>
            <person name="Saif S."/>
            <person name="Shea T."/>
            <person name="Shenoy N."/>
            <person name="Sisk P."/>
            <person name="Stolte C."/>
            <person name="Sykes S."/>
            <person name="Thomson T."/>
            <person name="Walk T."/>
            <person name="White J."/>
            <person name="Yandava C."/>
            <person name="Sibley C.D."/>
            <person name="Field T.R."/>
            <person name="Grinwis M."/>
            <person name="Eshaghurshan C.S."/>
            <person name="Surette M.G."/>
            <person name="Haas B."/>
            <person name="Nusbaum C."/>
            <person name="Birren B."/>
        </authorList>
    </citation>
    <scope>NUCLEOTIDE SEQUENCE [LARGE SCALE GENOMIC DNA]</scope>
    <source>
        <strain evidence="4">C505</strain>
    </source>
</reference>
<evidence type="ECO:0000259" key="2">
    <source>
        <dbReference type="Pfam" id="PF04760"/>
    </source>
</evidence>
<feature type="region of interest" description="Disordered" evidence="1">
    <location>
        <begin position="58"/>
        <end position="95"/>
    </location>
</feature>
<reference evidence="3 4" key="2">
    <citation type="submission" date="2011-10" db="EMBL/GenBank/DDBJ databases">
        <title>The Genome Sequence of Actinomyces viscosus C505.</title>
        <authorList>
            <consortium name="The Broad Institute Genome Sequencing Platform"/>
            <consortium name="The Broad Institute Genome Sequencing Center for Infectious Disease"/>
            <person name="Earl A."/>
            <person name="Ward D."/>
            <person name="Feldgarden M."/>
            <person name="Gevers D."/>
            <person name="Sibley C.D."/>
            <person name="Field T.R."/>
            <person name="Grinwis M."/>
            <person name="Eshaghurshan C.S."/>
            <person name="Surette M.G."/>
            <person name="Young S.K."/>
            <person name="Zeng Q."/>
            <person name="Gargeya S."/>
            <person name="Fitzgerald M."/>
            <person name="Haas B."/>
            <person name="Abouelleil A."/>
            <person name="Alvarado L."/>
            <person name="Arachchi H.M."/>
            <person name="Berlin A."/>
            <person name="Brown A."/>
            <person name="Chapman S.B."/>
            <person name="Chen Z."/>
            <person name="Dunbar C."/>
            <person name="Freedman E."/>
            <person name="Gearin G."/>
            <person name="Goldberg J."/>
            <person name="Griggs A."/>
            <person name="Gujja S."/>
            <person name="Heiman D."/>
            <person name="Howarth C."/>
            <person name="Larson L."/>
            <person name="Lui A."/>
            <person name="MacDonald P.J.P."/>
            <person name="Montmayeur A."/>
            <person name="Murphy C."/>
            <person name="Neiman D."/>
            <person name="Pearson M."/>
            <person name="Priest M."/>
            <person name="Roberts A."/>
            <person name="Saif S."/>
            <person name="Shea T."/>
            <person name="Shenoy N."/>
            <person name="Sisk P."/>
            <person name="Stolte C."/>
            <person name="Sykes S."/>
            <person name="Wortman J."/>
            <person name="Nusbaum C."/>
            <person name="Birren B."/>
        </authorList>
    </citation>
    <scope>NUCLEOTIDE SEQUENCE [LARGE SCALE GENOMIC DNA]</scope>
    <source>
        <strain evidence="3 4">C505</strain>
    </source>
</reference>
<feature type="domain" description="Translation initiation factor IF-2 N-terminal" evidence="2">
    <location>
        <begin position="1"/>
        <end position="56"/>
    </location>
</feature>
<sequence length="95" mass="10105">MAKPRVHELAKELDPTGKKVTSKVILAWLKDQGEFVKAASSAVEPPVARRVREHFAAQVQEAPADTQADKPAKTDSQAPKPSKSAPKPGAQGAKP</sequence>
<gene>
    <name evidence="3" type="ORF">HMPREF0059_00114</name>
</gene>
<dbReference type="EMBL" id="ACRE02000014">
    <property type="protein sequence ID" value="EGE38770.2"/>
    <property type="molecule type" value="Genomic_DNA"/>
</dbReference>
<name>F2UUL7_ACTVI</name>
<accession>F2UUL7</accession>
<dbReference type="Gene3D" id="1.10.10.2480">
    <property type="match status" value="1"/>
</dbReference>
<dbReference type="Proteomes" id="UP000004668">
    <property type="component" value="Unassembled WGS sequence"/>
</dbReference>
<feature type="compositionally biased region" description="Low complexity" evidence="1">
    <location>
        <begin position="76"/>
        <end position="95"/>
    </location>
</feature>
<evidence type="ECO:0000313" key="4">
    <source>
        <dbReference type="Proteomes" id="UP000004668"/>
    </source>
</evidence>
<dbReference type="eggNOG" id="COG0532">
    <property type="taxonomic scope" value="Bacteria"/>
</dbReference>